<reference evidence="2" key="2">
    <citation type="submission" date="2018-07" db="EMBL/GenBank/DDBJ databases">
        <authorList>
            <person name="Quirk P.G."/>
            <person name="Krulwich T.A."/>
        </authorList>
    </citation>
    <scope>NUCLEOTIDE SEQUENCE</scope>
    <source>
        <strain evidence="2">CCRI-22567</strain>
    </source>
</reference>
<dbReference type="GO" id="GO:0016887">
    <property type="term" value="F:ATP hydrolysis activity"/>
    <property type="evidence" value="ECO:0007669"/>
    <property type="project" value="InterPro"/>
</dbReference>
<dbReference type="Proteomes" id="UP000319424">
    <property type="component" value="Unassembled WGS sequence"/>
</dbReference>
<dbReference type="EMBL" id="MBEW02000007">
    <property type="protein sequence ID" value="RDY21467.1"/>
    <property type="molecule type" value="Genomic_DNA"/>
</dbReference>
<evidence type="ECO:0000259" key="1">
    <source>
        <dbReference type="Pfam" id="PF07728"/>
    </source>
</evidence>
<dbReference type="InterPro" id="IPR050764">
    <property type="entry name" value="CbbQ/NirQ/NorQ/GpvN"/>
</dbReference>
<dbReference type="EMBL" id="VJXW01000003">
    <property type="protein sequence ID" value="TRW28010.1"/>
    <property type="molecule type" value="Genomic_DNA"/>
</dbReference>
<proteinExistence type="predicted"/>
<dbReference type="RefSeq" id="WP_068913549.1">
    <property type="nucleotide sequence ID" value="NZ_MBEW02000007.1"/>
</dbReference>
<dbReference type="AlphaFoldDB" id="A0A1C0AG21"/>
<dbReference type="Proteomes" id="UP000093352">
    <property type="component" value="Unassembled WGS sequence"/>
</dbReference>
<evidence type="ECO:0000313" key="2">
    <source>
        <dbReference type="EMBL" id="RDY21467.1"/>
    </source>
</evidence>
<dbReference type="OrthoDB" id="9771792at2"/>
<dbReference type="InterPro" id="IPR027417">
    <property type="entry name" value="P-loop_NTPase"/>
</dbReference>
<comment type="caution">
    <text evidence="2">The sequence shown here is derived from an EMBL/GenBank/DDBJ whole genome shotgun (WGS) entry which is preliminary data.</text>
</comment>
<dbReference type="Gene3D" id="3.40.50.300">
    <property type="entry name" value="P-loop containing nucleotide triphosphate hydrolases"/>
    <property type="match status" value="1"/>
</dbReference>
<dbReference type="Pfam" id="PF07728">
    <property type="entry name" value="AAA_5"/>
    <property type="match status" value="1"/>
</dbReference>
<feature type="domain" description="ATPase dynein-related AAA" evidence="1">
    <location>
        <begin position="60"/>
        <end position="192"/>
    </location>
</feature>
<name>A0A1C0AG21_9FIRM</name>
<evidence type="ECO:0000313" key="5">
    <source>
        <dbReference type="Proteomes" id="UP000319424"/>
    </source>
</evidence>
<organism evidence="2 4">
    <name type="scientific">Criibacterium bergeronii</name>
    <dbReference type="NCBI Taxonomy" id="1871336"/>
    <lineage>
        <taxon>Bacteria</taxon>
        <taxon>Bacillati</taxon>
        <taxon>Bacillota</taxon>
        <taxon>Clostridia</taxon>
        <taxon>Peptostreptococcales</taxon>
        <taxon>Filifactoraceae</taxon>
        <taxon>Criibacterium</taxon>
    </lineage>
</organism>
<sequence length="298" mass="33752">MIDKLKSYGISENLLNDLQKFRDFYKVDEEVQDRIFEPTDFFFGVDVWEKCIYSLLNGQNLLLVGGKATGKNILSDNLAFAFGRPKWTISFHNYIDADDLIGVDTYKKGEVVFRPGSITNVARYGGFGVLDEINMAKNEAISVLYSALDYRRLIDVSGYDIVKLKEEARFISTINYGYLGTKELNEALVSRFAVIQMPDISKGLLLEIFRSKFENVNEEGISILSDLFLSIQDKAKNGQISSRAVDLRGLFSAVKLNRNGLNIKKALEIFISGKVFDEYERQLVTDLINLNVSDNLKL</sequence>
<dbReference type="SUPFAM" id="SSF52540">
    <property type="entry name" value="P-loop containing nucleoside triphosphate hydrolases"/>
    <property type="match status" value="1"/>
</dbReference>
<accession>A0A1C0AG21</accession>
<keyword evidence="4" id="KW-1185">Reference proteome</keyword>
<gene>
    <name evidence="2" type="ORF">BBG48_004940</name>
    <name evidence="3" type="ORF">FL857_03180</name>
</gene>
<reference evidence="3 5" key="3">
    <citation type="submission" date="2019-07" db="EMBL/GenBank/DDBJ databases">
        <title>Criibacterium bergeronii gen. nov., sp. nov. isolated from human clinical samples.</title>
        <authorList>
            <person name="Maheux A.F."/>
            <person name="Boudreau D.K."/>
            <person name="Berube E."/>
            <person name="Brodeur S."/>
            <person name="Bernard K.A."/>
            <person name="Abed J.Y."/>
            <person name="Ducrey E."/>
            <person name="Guay E.F."/>
            <person name="Raymond F."/>
            <person name="Corbeil J."/>
            <person name="Domingo M.-C."/>
            <person name="Roy P.H."/>
            <person name="Boissinot M."/>
            <person name="Tocheva E.I."/>
            <person name="Omar R.F."/>
        </authorList>
    </citation>
    <scope>NUCLEOTIDE SEQUENCE [LARGE SCALE GENOMIC DNA]</scope>
    <source>
        <strain evidence="3 5">CCRI-24246</strain>
    </source>
</reference>
<evidence type="ECO:0000313" key="4">
    <source>
        <dbReference type="Proteomes" id="UP000093352"/>
    </source>
</evidence>
<dbReference type="PANTHER" id="PTHR42759">
    <property type="entry name" value="MOXR FAMILY PROTEIN"/>
    <property type="match status" value="1"/>
</dbReference>
<reference evidence="2 4" key="1">
    <citation type="journal article" date="2016" name="Genome Announc.">
        <title>Draft Genome Sequence of Criibacterium bergeronii gen. nov., sp. nov., Strain CCRI-22567T, Isolated from a Vaginal Sample from a Woman with Bacterial Vaginosis.</title>
        <authorList>
            <person name="Maheux A.F."/>
            <person name="Berube E."/>
            <person name="Boudreau D.K."/>
            <person name="Raymond F."/>
            <person name="Corbeil J."/>
            <person name="Roy P.H."/>
            <person name="Boissinot M."/>
            <person name="Omar R.F."/>
        </authorList>
    </citation>
    <scope>NUCLEOTIDE SEQUENCE [LARGE SCALE GENOMIC DNA]</scope>
    <source>
        <strain evidence="2 4">CCRI-22567</strain>
    </source>
</reference>
<dbReference type="GO" id="GO:0005524">
    <property type="term" value="F:ATP binding"/>
    <property type="evidence" value="ECO:0007669"/>
    <property type="project" value="InterPro"/>
</dbReference>
<dbReference type="STRING" id="1871336.BBG48_06330"/>
<dbReference type="InterPro" id="IPR011704">
    <property type="entry name" value="ATPase_dyneun-rel_AAA"/>
</dbReference>
<protein>
    <submittedName>
        <fullName evidence="3">AAA family ATPase</fullName>
    </submittedName>
    <submittedName>
        <fullName evidence="2">Nitric-oxide reductase</fullName>
    </submittedName>
</protein>
<evidence type="ECO:0000313" key="3">
    <source>
        <dbReference type="EMBL" id="TRW28010.1"/>
    </source>
</evidence>
<dbReference type="PANTHER" id="PTHR42759:SF1">
    <property type="entry name" value="MAGNESIUM-CHELATASE SUBUNIT CHLD"/>
    <property type="match status" value="1"/>
</dbReference>